<gene>
    <name evidence="1" type="ORF">PoB_000308300</name>
</gene>
<organism evidence="1 2">
    <name type="scientific">Plakobranchus ocellatus</name>
    <dbReference type="NCBI Taxonomy" id="259542"/>
    <lineage>
        <taxon>Eukaryota</taxon>
        <taxon>Metazoa</taxon>
        <taxon>Spiralia</taxon>
        <taxon>Lophotrochozoa</taxon>
        <taxon>Mollusca</taxon>
        <taxon>Gastropoda</taxon>
        <taxon>Heterobranchia</taxon>
        <taxon>Euthyneura</taxon>
        <taxon>Panpulmonata</taxon>
        <taxon>Sacoglossa</taxon>
        <taxon>Placobranchoidea</taxon>
        <taxon>Plakobranchidae</taxon>
        <taxon>Plakobranchus</taxon>
    </lineage>
</organism>
<reference evidence="1 2" key="1">
    <citation type="journal article" date="2021" name="Elife">
        <title>Chloroplast acquisition without the gene transfer in kleptoplastic sea slugs, Plakobranchus ocellatus.</title>
        <authorList>
            <person name="Maeda T."/>
            <person name="Takahashi S."/>
            <person name="Yoshida T."/>
            <person name="Shimamura S."/>
            <person name="Takaki Y."/>
            <person name="Nagai Y."/>
            <person name="Toyoda A."/>
            <person name="Suzuki Y."/>
            <person name="Arimoto A."/>
            <person name="Ishii H."/>
            <person name="Satoh N."/>
            <person name="Nishiyama T."/>
            <person name="Hasebe M."/>
            <person name="Maruyama T."/>
            <person name="Minagawa J."/>
            <person name="Obokata J."/>
            <person name="Shigenobu S."/>
        </authorList>
    </citation>
    <scope>NUCLEOTIDE SEQUENCE [LARGE SCALE GENOMIC DNA]</scope>
</reference>
<evidence type="ECO:0000313" key="2">
    <source>
        <dbReference type="Proteomes" id="UP000735302"/>
    </source>
</evidence>
<evidence type="ECO:0000313" key="1">
    <source>
        <dbReference type="EMBL" id="GFN76577.1"/>
    </source>
</evidence>
<dbReference type="Proteomes" id="UP000735302">
    <property type="component" value="Unassembled WGS sequence"/>
</dbReference>
<proteinExistence type="predicted"/>
<sequence length="84" mass="9417">MPHCTNCILRTERDGSHFIVARFYSIYSILECPQPKHCPSSNGGTHRGTLRNLSHNPPGCHAISGHFRIRPTCALAYLLVMRTV</sequence>
<comment type="caution">
    <text evidence="1">The sequence shown here is derived from an EMBL/GenBank/DDBJ whole genome shotgun (WGS) entry which is preliminary data.</text>
</comment>
<name>A0AAV3Y1R7_9GAST</name>
<dbReference type="AlphaFoldDB" id="A0AAV3Y1R7"/>
<protein>
    <submittedName>
        <fullName evidence="1">Uncharacterized protein</fullName>
    </submittedName>
</protein>
<dbReference type="EMBL" id="BLXT01000403">
    <property type="protein sequence ID" value="GFN76577.1"/>
    <property type="molecule type" value="Genomic_DNA"/>
</dbReference>
<accession>A0AAV3Y1R7</accession>
<keyword evidence="2" id="KW-1185">Reference proteome</keyword>